<dbReference type="EMBL" id="JQBZ01000025">
    <property type="protein sequence ID" value="KRN88497.1"/>
    <property type="molecule type" value="Genomic_DNA"/>
</dbReference>
<dbReference type="AlphaFoldDB" id="A0A0R2KGJ9"/>
<keyword evidence="1" id="KW-1133">Transmembrane helix</keyword>
<proteinExistence type="predicted"/>
<evidence type="ECO:0000313" key="3">
    <source>
        <dbReference type="Proteomes" id="UP000051500"/>
    </source>
</evidence>
<feature type="transmembrane region" description="Helical" evidence="1">
    <location>
        <begin position="54"/>
        <end position="71"/>
    </location>
</feature>
<gene>
    <name evidence="2" type="ORF">IV53_GL000461</name>
</gene>
<dbReference type="STRING" id="1122146.IV53_GL000461"/>
<reference evidence="2 3" key="1">
    <citation type="journal article" date="2015" name="Genome Announc.">
        <title>Expanding the biotechnology potential of lactobacilli through comparative genomics of 213 strains and associated genera.</title>
        <authorList>
            <person name="Sun Z."/>
            <person name="Harris H.M."/>
            <person name="McCann A."/>
            <person name="Guo C."/>
            <person name="Argimon S."/>
            <person name="Zhang W."/>
            <person name="Yang X."/>
            <person name="Jeffery I.B."/>
            <person name="Cooney J.C."/>
            <person name="Kagawa T.F."/>
            <person name="Liu W."/>
            <person name="Song Y."/>
            <person name="Salvetti E."/>
            <person name="Wrobel A."/>
            <person name="Rasinkangas P."/>
            <person name="Parkhill J."/>
            <person name="Rea M.C."/>
            <person name="O'Sullivan O."/>
            <person name="Ritari J."/>
            <person name="Douillard F.P."/>
            <person name="Paul Ross R."/>
            <person name="Yang R."/>
            <person name="Briner A.E."/>
            <person name="Felis G.E."/>
            <person name="de Vos W.M."/>
            <person name="Barrangou R."/>
            <person name="Klaenhammer T.R."/>
            <person name="Caufield P.W."/>
            <person name="Cui Y."/>
            <person name="Zhang H."/>
            <person name="O'Toole P.W."/>
        </authorList>
    </citation>
    <scope>NUCLEOTIDE SEQUENCE [LARGE SCALE GENOMIC DNA]</scope>
    <source>
        <strain evidence="2 3">DSM 22408</strain>
    </source>
</reference>
<feature type="transmembrane region" description="Helical" evidence="1">
    <location>
        <begin position="6"/>
        <end position="24"/>
    </location>
</feature>
<keyword evidence="3" id="KW-1185">Reference proteome</keyword>
<dbReference type="PATRIC" id="fig|1122146.4.peg.473"/>
<name>A0A0R2KGJ9_9LACO</name>
<dbReference type="Proteomes" id="UP000051500">
    <property type="component" value="Unassembled WGS sequence"/>
</dbReference>
<protein>
    <submittedName>
        <fullName evidence="2">Uncharacterized protein</fullName>
    </submittedName>
</protein>
<evidence type="ECO:0000256" key="1">
    <source>
        <dbReference type="SAM" id="Phobius"/>
    </source>
</evidence>
<evidence type="ECO:0000313" key="2">
    <source>
        <dbReference type="EMBL" id="KRN88497.1"/>
    </source>
</evidence>
<accession>A0A0R2KGJ9</accession>
<sequence length="105" mass="12204">MVMIVVLAVLVIYNLRLSFTIARLKSKVQFKQPQDLTEVETEKLQKIAKARRKWVVLSQLFFWFSIYLAVMGSTGQLLFFMILYVVVLIVLNKYAMLSTQAIIEN</sequence>
<feature type="transmembrane region" description="Helical" evidence="1">
    <location>
        <begin position="77"/>
        <end position="95"/>
    </location>
</feature>
<comment type="caution">
    <text evidence="2">The sequence shown here is derived from an EMBL/GenBank/DDBJ whole genome shotgun (WGS) entry which is preliminary data.</text>
</comment>
<keyword evidence="1" id="KW-0812">Transmembrane</keyword>
<dbReference type="eggNOG" id="ENOG5030ADH">
    <property type="taxonomic scope" value="Bacteria"/>
</dbReference>
<keyword evidence="1" id="KW-0472">Membrane</keyword>
<organism evidence="2 3">
    <name type="scientific">Ligilactobacillus ceti DSM 22408</name>
    <dbReference type="NCBI Taxonomy" id="1122146"/>
    <lineage>
        <taxon>Bacteria</taxon>
        <taxon>Bacillati</taxon>
        <taxon>Bacillota</taxon>
        <taxon>Bacilli</taxon>
        <taxon>Lactobacillales</taxon>
        <taxon>Lactobacillaceae</taxon>
        <taxon>Ligilactobacillus</taxon>
    </lineage>
</organism>